<dbReference type="AlphaFoldDB" id="A0A2T2ZT62"/>
<gene>
    <name evidence="2" type="ORF">BD289DRAFT_447418</name>
</gene>
<keyword evidence="1" id="KW-0812">Transmembrane</keyword>
<evidence type="ECO:0000313" key="2">
    <source>
        <dbReference type="EMBL" id="PSR75806.1"/>
    </source>
</evidence>
<name>A0A2T2ZT62_9PEZI</name>
<keyword evidence="1" id="KW-0472">Membrane</keyword>
<feature type="non-terminal residue" evidence="2">
    <location>
        <position position="70"/>
    </location>
</feature>
<dbReference type="EMBL" id="KZ678744">
    <property type="protein sequence ID" value="PSR75806.1"/>
    <property type="molecule type" value="Genomic_DNA"/>
</dbReference>
<dbReference type="InParanoid" id="A0A2T2ZT62"/>
<feature type="transmembrane region" description="Helical" evidence="1">
    <location>
        <begin position="18"/>
        <end position="35"/>
    </location>
</feature>
<organism evidence="2 3">
    <name type="scientific">Coniella lustricola</name>
    <dbReference type="NCBI Taxonomy" id="2025994"/>
    <lineage>
        <taxon>Eukaryota</taxon>
        <taxon>Fungi</taxon>
        <taxon>Dikarya</taxon>
        <taxon>Ascomycota</taxon>
        <taxon>Pezizomycotina</taxon>
        <taxon>Sordariomycetes</taxon>
        <taxon>Sordariomycetidae</taxon>
        <taxon>Diaporthales</taxon>
        <taxon>Schizoparmaceae</taxon>
        <taxon>Coniella</taxon>
    </lineage>
</organism>
<keyword evidence="1" id="KW-1133">Transmembrane helix</keyword>
<keyword evidence="3" id="KW-1185">Reference proteome</keyword>
<protein>
    <submittedName>
        <fullName evidence="2">Uncharacterized protein</fullName>
    </submittedName>
</protein>
<accession>A0A2T2ZT62</accession>
<proteinExistence type="predicted"/>
<evidence type="ECO:0000256" key="1">
    <source>
        <dbReference type="SAM" id="Phobius"/>
    </source>
</evidence>
<evidence type="ECO:0000313" key="3">
    <source>
        <dbReference type="Proteomes" id="UP000241462"/>
    </source>
</evidence>
<sequence>MRDLAVLLGTRKSTRNEFIVYLGIYVYMYICTYVCKSRVIAKCPTIHVRGVKGEQDRTQCRLFSSSFFPF</sequence>
<dbReference type="Proteomes" id="UP000241462">
    <property type="component" value="Unassembled WGS sequence"/>
</dbReference>
<reference evidence="2 3" key="1">
    <citation type="journal article" date="2018" name="Mycol. Prog.">
        <title>Coniella lustricola, a new species from submerged detritus.</title>
        <authorList>
            <person name="Raudabaugh D.B."/>
            <person name="Iturriaga T."/>
            <person name="Carver A."/>
            <person name="Mondo S."/>
            <person name="Pangilinan J."/>
            <person name="Lipzen A."/>
            <person name="He G."/>
            <person name="Amirebrahimi M."/>
            <person name="Grigoriev I.V."/>
            <person name="Miller A.N."/>
        </authorList>
    </citation>
    <scope>NUCLEOTIDE SEQUENCE [LARGE SCALE GENOMIC DNA]</scope>
    <source>
        <strain evidence="2 3">B22-T-1</strain>
    </source>
</reference>